<dbReference type="InterPro" id="IPR005801">
    <property type="entry name" value="ADC_synthase"/>
</dbReference>
<accession>A0A484Z7K8</accession>
<reference evidence="1 2" key="1">
    <citation type="submission" date="2019-03" db="EMBL/GenBank/DDBJ databases">
        <authorList>
            <consortium name="Pathogen Informatics"/>
        </authorList>
    </citation>
    <scope>NUCLEOTIDE SEQUENCE [LARGE SCALE GENOMIC DNA]</scope>
    <source>
        <strain evidence="1 2">NCTC12126</strain>
    </source>
</reference>
<proteinExistence type="predicted"/>
<keyword evidence="1" id="KW-0413">Isomerase</keyword>
<name>A0A484Z7K8_9ENTR</name>
<gene>
    <name evidence="1" type="primary">menF_1</name>
    <name evidence="1" type="ORF">NCTC12126_05670</name>
</gene>
<dbReference type="Gene3D" id="3.60.120.10">
    <property type="entry name" value="Anthranilate synthase"/>
    <property type="match status" value="1"/>
</dbReference>
<dbReference type="EC" id="5.4.4.2" evidence="1"/>
<dbReference type="EMBL" id="CAADIW010000073">
    <property type="protein sequence ID" value="VFS44368.1"/>
    <property type="molecule type" value="Genomic_DNA"/>
</dbReference>
<dbReference type="SUPFAM" id="SSF56322">
    <property type="entry name" value="ADC synthase"/>
    <property type="match status" value="1"/>
</dbReference>
<evidence type="ECO:0000313" key="2">
    <source>
        <dbReference type="Proteomes" id="UP000351155"/>
    </source>
</evidence>
<dbReference type="GO" id="GO:0008909">
    <property type="term" value="F:isochorismate synthase activity"/>
    <property type="evidence" value="ECO:0007669"/>
    <property type="project" value="UniProtKB-EC"/>
</dbReference>
<organism evidence="1 2">
    <name type="scientific">Enterobacter cancerogenus</name>
    <dbReference type="NCBI Taxonomy" id="69218"/>
    <lineage>
        <taxon>Bacteria</taxon>
        <taxon>Pseudomonadati</taxon>
        <taxon>Pseudomonadota</taxon>
        <taxon>Gammaproteobacteria</taxon>
        <taxon>Enterobacterales</taxon>
        <taxon>Enterobacteriaceae</taxon>
        <taxon>Enterobacter</taxon>
        <taxon>Enterobacter cloacae complex</taxon>
    </lineage>
</organism>
<protein>
    <submittedName>
        <fullName evidence="1">Menaquinone-specific isochorismate synthase</fullName>
        <ecNumber evidence="1">5.4.4.2</ecNumber>
    </submittedName>
</protein>
<dbReference type="AlphaFoldDB" id="A0A484Z7K8"/>
<sequence length="148" mass="16647">MHSMSIALERLRSQLAQALPATPGLRHFDVSFPLNDAFDPLAWLGVQVCYPQFYWQQRNGDEELSALGAVIHFSSLASASQFLHNHPQQADTRICGLNAFNPEQGSLFLPRLLWRRHAGVATLRLQLWSDTSLQDDARTALAFFRCPA</sequence>
<dbReference type="Proteomes" id="UP000351155">
    <property type="component" value="Unassembled WGS sequence"/>
</dbReference>
<evidence type="ECO:0000313" key="1">
    <source>
        <dbReference type="EMBL" id="VFS44368.1"/>
    </source>
</evidence>